<sequence>MPYALRHSATGTLLARVQRNSYKLEYYGIVQWESAPAAPAVAEALALAGVPPEHEAGRLDAWETILLSEREAKLANVKLRNDPRRTVHYRDGVIGATAASNA</sequence>
<organism evidence="1 2">
    <name type="scientific">Cohnella hongkongensis</name>
    <dbReference type="NCBI Taxonomy" id="178337"/>
    <lineage>
        <taxon>Bacteria</taxon>
        <taxon>Bacillati</taxon>
        <taxon>Bacillota</taxon>
        <taxon>Bacilli</taxon>
        <taxon>Bacillales</taxon>
        <taxon>Paenibacillaceae</taxon>
        <taxon>Cohnella</taxon>
    </lineage>
</organism>
<evidence type="ECO:0000313" key="1">
    <source>
        <dbReference type="EMBL" id="MFC4597909.1"/>
    </source>
</evidence>
<evidence type="ECO:0000313" key="2">
    <source>
        <dbReference type="Proteomes" id="UP001596028"/>
    </source>
</evidence>
<protein>
    <submittedName>
        <fullName evidence="1">Uncharacterized protein</fullName>
    </submittedName>
</protein>
<keyword evidence="2" id="KW-1185">Reference proteome</keyword>
<reference evidence="2" key="1">
    <citation type="journal article" date="2019" name="Int. J. Syst. Evol. Microbiol.">
        <title>The Global Catalogue of Microorganisms (GCM) 10K type strain sequencing project: providing services to taxonomists for standard genome sequencing and annotation.</title>
        <authorList>
            <consortium name="The Broad Institute Genomics Platform"/>
            <consortium name="The Broad Institute Genome Sequencing Center for Infectious Disease"/>
            <person name="Wu L."/>
            <person name="Ma J."/>
        </authorList>
    </citation>
    <scope>NUCLEOTIDE SEQUENCE [LARGE SCALE GENOMIC DNA]</scope>
    <source>
        <strain evidence="2">CCUG 49571</strain>
    </source>
</reference>
<gene>
    <name evidence="1" type="ORF">ACFO3S_06620</name>
</gene>
<dbReference type="RefSeq" id="WP_378093597.1">
    <property type="nucleotide sequence ID" value="NZ_JBHSEP010000003.1"/>
</dbReference>
<proteinExistence type="predicted"/>
<accession>A0ABV9FCI2</accession>
<comment type="caution">
    <text evidence="1">The sequence shown here is derived from an EMBL/GenBank/DDBJ whole genome shotgun (WGS) entry which is preliminary data.</text>
</comment>
<name>A0ABV9FCI2_9BACL</name>
<dbReference type="EMBL" id="JBHSEP010000003">
    <property type="protein sequence ID" value="MFC4597909.1"/>
    <property type="molecule type" value="Genomic_DNA"/>
</dbReference>
<dbReference type="Proteomes" id="UP001596028">
    <property type="component" value="Unassembled WGS sequence"/>
</dbReference>